<dbReference type="AlphaFoldDB" id="A0A5M6D828"/>
<keyword evidence="2" id="KW-1185">Reference proteome</keyword>
<reference evidence="1 2" key="1">
    <citation type="submission" date="2019-08" db="EMBL/GenBank/DDBJ databases">
        <authorList>
            <person name="Dhanesh K."/>
            <person name="Kumar G."/>
            <person name="Sasikala C."/>
            <person name="Venkata Ramana C."/>
        </authorList>
    </citation>
    <scope>NUCLEOTIDE SEQUENCE [LARGE SCALE GENOMIC DNA]</scope>
    <source>
        <strain evidence="1 2">JC645</strain>
    </source>
</reference>
<dbReference type="Proteomes" id="UP000324479">
    <property type="component" value="Unassembled WGS sequence"/>
</dbReference>
<organism evidence="1 2">
    <name type="scientific">Roseiconus nitratireducens</name>
    <dbReference type="NCBI Taxonomy" id="2605748"/>
    <lineage>
        <taxon>Bacteria</taxon>
        <taxon>Pseudomonadati</taxon>
        <taxon>Planctomycetota</taxon>
        <taxon>Planctomycetia</taxon>
        <taxon>Pirellulales</taxon>
        <taxon>Pirellulaceae</taxon>
        <taxon>Roseiconus</taxon>
    </lineage>
</organism>
<protein>
    <submittedName>
        <fullName evidence="1">Uncharacterized protein</fullName>
    </submittedName>
</protein>
<evidence type="ECO:0000313" key="2">
    <source>
        <dbReference type="Proteomes" id="UP000324479"/>
    </source>
</evidence>
<sequence>MTFESESQAGSVAVVAWQAMPAVFPQSGRGVGGLETAAWTFAKGLAQRTDWSPAMVFRSRQPLPADRVGGFAIG</sequence>
<accession>A0A5M6D828</accession>
<dbReference type="EMBL" id="VWOX01000005">
    <property type="protein sequence ID" value="KAA5543704.1"/>
    <property type="molecule type" value="Genomic_DNA"/>
</dbReference>
<proteinExistence type="predicted"/>
<evidence type="ECO:0000313" key="1">
    <source>
        <dbReference type="EMBL" id="KAA5543704.1"/>
    </source>
</evidence>
<gene>
    <name evidence="1" type="ORF">FYK55_10955</name>
</gene>
<name>A0A5M6D828_9BACT</name>
<dbReference type="RefSeq" id="WP_150076456.1">
    <property type="nucleotide sequence ID" value="NZ_VWOX01000005.1"/>
</dbReference>
<comment type="caution">
    <text evidence="1">The sequence shown here is derived from an EMBL/GenBank/DDBJ whole genome shotgun (WGS) entry which is preliminary data.</text>
</comment>